<name>A0A6J5KMH7_9CAUD</name>
<sequence length="85" mass="9382">MTTRLSLDLPDAFAEALAAKHHSHDLHEAAAHALTIYLHPDQAYTERNQAIRAAVHAGQSRSSVAKQFNLSLIRVHQIMATHPIP</sequence>
<accession>A0A6J5KMH7</accession>
<protein>
    <submittedName>
        <fullName evidence="1">Uncharacterized protein</fullName>
    </submittedName>
</protein>
<proteinExistence type="predicted"/>
<evidence type="ECO:0000313" key="1">
    <source>
        <dbReference type="EMBL" id="CAB4123488.1"/>
    </source>
</evidence>
<gene>
    <name evidence="1" type="ORF">UFOVP48_4</name>
</gene>
<reference evidence="1" key="1">
    <citation type="submission" date="2020-04" db="EMBL/GenBank/DDBJ databases">
        <authorList>
            <person name="Chiriac C."/>
            <person name="Salcher M."/>
            <person name="Ghai R."/>
            <person name="Kavagutti S V."/>
        </authorList>
    </citation>
    <scope>NUCLEOTIDE SEQUENCE</scope>
</reference>
<dbReference type="EMBL" id="LR796172">
    <property type="protein sequence ID" value="CAB4123488.1"/>
    <property type="molecule type" value="Genomic_DNA"/>
</dbReference>
<organism evidence="1">
    <name type="scientific">uncultured Caudovirales phage</name>
    <dbReference type="NCBI Taxonomy" id="2100421"/>
    <lineage>
        <taxon>Viruses</taxon>
        <taxon>Duplodnaviria</taxon>
        <taxon>Heunggongvirae</taxon>
        <taxon>Uroviricota</taxon>
        <taxon>Caudoviricetes</taxon>
        <taxon>Peduoviridae</taxon>
        <taxon>Maltschvirus</taxon>
        <taxon>Maltschvirus maltsch</taxon>
    </lineage>
</organism>